<feature type="domain" description="Histidine kinase/HSP90-like ATPase" evidence="2">
    <location>
        <begin position="291"/>
        <end position="360"/>
    </location>
</feature>
<dbReference type="Proteomes" id="UP000323454">
    <property type="component" value="Unassembled WGS sequence"/>
</dbReference>
<dbReference type="Gene3D" id="3.30.565.10">
    <property type="entry name" value="Histidine kinase-like ATPase, C-terminal domain"/>
    <property type="match status" value="1"/>
</dbReference>
<keyword evidence="3" id="KW-0418">Kinase</keyword>
<keyword evidence="1" id="KW-0812">Transmembrane</keyword>
<organism evidence="3 4">
    <name type="scientific">Solihabitans fulvus</name>
    <dbReference type="NCBI Taxonomy" id="1892852"/>
    <lineage>
        <taxon>Bacteria</taxon>
        <taxon>Bacillati</taxon>
        <taxon>Actinomycetota</taxon>
        <taxon>Actinomycetes</taxon>
        <taxon>Pseudonocardiales</taxon>
        <taxon>Pseudonocardiaceae</taxon>
        <taxon>Solihabitans</taxon>
    </lineage>
</organism>
<keyword evidence="4" id="KW-1185">Reference proteome</keyword>
<dbReference type="AlphaFoldDB" id="A0A5B2W904"/>
<dbReference type="RefSeq" id="WP_149855179.1">
    <property type="nucleotide sequence ID" value="NZ_VUOB01000112.1"/>
</dbReference>
<accession>A0A5B2W904</accession>
<dbReference type="InterPro" id="IPR036890">
    <property type="entry name" value="HATPase_C_sf"/>
</dbReference>
<dbReference type="OrthoDB" id="3665904at2"/>
<keyword evidence="1" id="KW-0472">Membrane</keyword>
<reference evidence="3 4" key="1">
    <citation type="submission" date="2019-09" db="EMBL/GenBank/DDBJ databases">
        <title>Goodfellowia gen. nov., a new genus of the Pseudonocardineae related to Actinoalloteichus, containing Goodfellowia coeruleoviolacea gen. nov., comb. nov. gen. nov., comb. nov.</title>
        <authorList>
            <person name="Labeda D."/>
        </authorList>
    </citation>
    <scope>NUCLEOTIDE SEQUENCE [LARGE SCALE GENOMIC DNA]</scope>
    <source>
        <strain evidence="3 4">AN110305</strain>
    </source>
</reference>
<dbReference type="Pfam" id="PF02518">
    <property type="entry name" value="HATPase_c"/>
    <property type="match status" value="1"/>
</dbReference>
<keyword evidence="3" id="KW-0808">Transferase</keyword>
<feature type="transmembrane region" description="Helical" evidence="1">
    <location>
        <begin position="20"/>
        <end position="42"/>
    </location>
</feature>
<protein>
    <submittedName>
        <fullName evidence="3">Sensor histidine kinase</fullName>
    </submittedName>
</protein>
<evidence type="ECO:0000313" key="3">
    <source>
        <dbReference type="EMBL" id="KAA2247308.1"/>
    </source>
</evidence>
<evidence type="ECO:0000256" key="1">
    <source>
        <dbReference type="SAM" id="Phobius"/>
    </source>
</evidence>
<dbReference type="EMBL" id="VUOB01000112">
    <property type="protein sequence ID" value="KAA2247308.1"/>
    <property type="molecule type" value="Genomic_DNA"/>
</dbReference>
<dbReference type="GO" id="GO:0016301">
    <property type="term" value="F:kinase activity"/>
    <property type="evidence" value="ECO:0007669"/>
    <property type="project" value="UniProtKB-KW"/>
</dbReference>
<gene>
    <name evidence="3" type="ORF">F0L68_40225</name>
</gene>
<keyword evidence="1" id="KW-1133">Transmembrane helix</keyword>
<sequence length="380" mass="42032">MIFQVGESDKDFNYRTTYKLLRPFEAVALLLQAANLVGALFNDNYGPNGVRILVALTVAHFLGAVWTVRHRGPVTSGAYWAGVWVAITFVVQLAIAHLIHPGDFGGYGNGIQAGNFSLITLTILAFYPWRGRFQRRSIEVALLCAVAFQPILIIGIMNSWSFSTEQARSLVQYAVWAIVWFLVGKGMAKLCRIAVQAELKATVSAYDVTLGEIHSSVETAIDRIANGESSKRAAIDLRKIVYRHRRQLLLAYRQVGAVEIFKNTYWLFGGQLTLLSTPRLGGLTFSNERAKLIEECLVNSLKNVVRHGGGRVHVALELHHGNVVVLTIRDEGPGMAQDDFDMVGSTMQRIKVRAKEMGGDFRLITPSITGAEVRLSLPLH</sequence>
<comment type="caution">
    <text evidence="3">The sequence shown here is derived from an EMBL/GenBank/DDBJ whole genome shotgun (WGS) entry which is preliminary data.</text>
</comment>
<dbReference type="SUPFAM" id="SSF55874">
    <property type="entry name" value="ATPase domain of HSP90 chaperone/DNA topoisomerase II/histidine kinase"/>
    <property type="match status" value="1"/>
</dbReference>
<feature type="transmembrane region" description="Helical" evidence="1">
    <location>
        <begin position="78"/>
        <end position="99"/>
    </location>
</feature>
<name>A0A5B2W904_9PSEU</name>
<proteinExistence type="predicted"/>
<feature type="transmembrane region" description="Helical" evidence="1">
    <location>
        <begin position="166"/>
        <end position="183"/>
    </location>
</feature>
<feature type="transmembrane region" description="Helical" evidence="1">
    <location>
        <begin position="111"/>
        <end position="129"/>
    </location>
</feature>
<evidence type="ECO:0000259" key="2">
    <source>
        <dbReference type="Pfam" id="PF02518"/>
    </source>
</evidence>
<dbReference type="InterPro" id="IPR003594">
    <property type="entry name" value="HATPase_dom"/>
</dbReference>
<evidence type="ECO:0000313" key="4">
    <source>
        <dbReference type="Proteomes" id="UP000323454"/>
    </source>
</evidence>
<reference evidence="3 4" key="2">
    <citation type="submission" date="2019-09" db="EMBL/GenBank/DDBJ databases">
        <authorList>
            <person name="Jin C."/>
        </authorList>
    </citation>
    <scope>NUCLEOTIDE SEQUENCE [LARGE SCALE GENOMIC DNA]</scope>
    <source>
        <strain evidence="3 4">AN110305</strain>
    </source>
</reference>
<feature type="transmembrane region" description="Helical" evidence="1">
    <location>
        <begin position="48"/>
        <end position="66"/>
    </location>
</feature>
<feature type="transmembrane region" description="Helical" evidence="1">
    <location>
        <begin position="141"/>
        <end position="160"/>
    </location>
</feature>